<dbReference type="GeneID" id="20204412"/>
<dbReference type="GO" id="GO:0008311">
    <property type="term" value="F:double-stranded DNA 3'-5' DNA exonuclease activity"/>
    <property type="evidence" value="ECO:0000318"/>
    <property type="project" value="GO_Central"/>
</dbReference>
<dbReference type="GO" id="GO:0005634">
    <property type="term" value="C:nucleus"/>
    <property type="evidence" value="ECO:0000318"/>
    <property type="project" value="GO_Central"/>
</dbReference>
<dbReference type="AlphaFoldDB" id="T1F6G3"/>
<dbReference type="EMBL" id="KB096551">
    <property type="protein sequence ID" value="ESO04071.1"/>
    <property type="molecule type" value="Genomic_DNA"/>
</dbReference>
<reference evidence="2" key="3">
    <citation type="submission" date="2015-06" db="UniProtKB">
        <authorList>
            <consortium name="EnsemblMetazoa"/>
        </authorList>
    </citation>
    <scope>IDENTIFICATION</scope>
</reference>
<evidence type="ECO:0000313" key="2">
    <source>
        <dbReference type="EnsemblMetazoa" id="HelroP173147"/>
    </source>
</evidence>
<dbReference type="InParanoid" id="T1F6G3"/>
<dbReference type="CTD" id="20204412"/>
<dbReference type="Gene3D" id="3.60.10.10">
    <property type="entry name" value="Endonuclease/exonuclease/phosphatase"/>
    <property type="match status" value="1"/>
</dbReference>
<proteinExistence type="predicted"/>
<protein>
    <recommendedName>
        <fullName evidence="4">Endonuclease/exonuclease/phosphatase domain-containing protein</fullName>
    </recommendedName>
</protein>
<dbReference type="GO" id="GO:0006284">
    <property type="term" value="P:base-excision repair"/>
    <property type="evidence" value="ECO:0000318"/>
    <property type="project" value="GO_Central"/>
</dbReference>
<dbReference type="GO" id="GO:0008081">
    <property type="term" value="F:phosphoric diester hydrolase activity"/>
    <property type="evidence" value="ECO:0000318"/>
    <property type="project" value="GO_Central"/>
</dbReference>
<dbReference type="InterPro" id="IPR036691">
    <property type="entry name" value="Endo/exonu/phosph_ase_sf"/>
</dbReference>
<reference evidence="1 3" key="2">
    <citation type="journal article" date="2013" name="Nature">
        <title>Insights into bilaterian evolution from three spiralian genomes.</title>
        <authorList>
            <person name="Simakov O."/>
            <person name="Marletaz F."/>
            <person name="Cho S.J."/>
            <person name="Edsinger-Gonzales E."/>
            <person name="Havlak P."/>
            <person name="Hellsten U."/>
            <person name="Kuo D.H."/>
            <person name="Larsson T."/>
            <person name="Lv J."/>
            <person name="Arendt D."/>
            <person name="Savage R."/>
            <person name="Osoegawa K."/>
            <person name="de Jong P."/>
            <person name="Grimwood J."/>
            <person name="Chapman J.A."/>
            <person name="Shapiro H."/>
            <person name="Aerts A."/>
            <person name="Otillar R.P."/>
            <person name="Terry A.Y."/>
            <person name="Boore J.L."/>
            <person name="Grigoriev I.V."/>
            <person name="Lindberg D.R."/>
            <person name="Seaver E.C."/>
            <person name="Weisblat D.A."/>
            <person name="Putnam N.H."/>
            <person name="Rokhsar D.S."/>
        </authorList>
    </citation>
    <scope>NUCLEOTIDE SEQUENCE</scope>
</reference>
<sequence>MCYEIESQYPGGSQEFEKIGVQTSNRNKSVLTNSENRKIRPISDAMHQMPKIRLSPQNLQKFICDDDMDCDCFYDQSEYGKHTSNSNCKSLKNKNPVGDSLNENAYNDIKILQWNIRGIRINLPELHILISKCKPHSICLQETKTTEEKQIISKNYASYYKASTPIKTNPSAGTAIYVHYKKWNDTLEAIAFILSKECYNIMRPYPGSNYDLISNVFDANDSFLIDDVFKNIYDYGSKHYDYRNAKHCSKRIGGMKNCDYHQNIFKCILGKQNFKAKVEELFRELETEYESRSRKIVSGVRLKLNCSIMLAFT</sequence>
<accession>T1F6G3</accession>
<evidence type="ECO:0000313" key="1">
    <source>
        <dbReference type="EMBL" id="ESO04071.1"/>
    </source>
</evidence>
<evidence type="ECO:0008006" key="4">
    <source>
        <dbReference type="Google" id="ProtNLM"/>
    </source>
</evidence>
<dbReference type="GO" id="GO:0003906">
    <property type="term" value="F:DNA-(apurinic or apyrimidinic site) endonuclease activity"/>
    <property type="evidence" value="ECO:0000318"/>
    <property type="project" value="GO_Central"/>
</dbReference>
<dbReference type="Proteomes" id="UP000015101">
    <property type="component" value="Unassembled WGS sequence"/>
</dbReference>
<organism evidence="2 3">
    <name type="scientific">Helobdella robusta</name>
    <name type="common">Californian leech</name>
    <dbReference type="NCBI Taxonomy" id="6412"/>
    <lineage>
        <taxon>Eukaryota</taxon>
        <taxon>Metazoa</taxon>
        <taxon>Spiralia</taxon>
        <taxon>Lophotrochozoa</taxon>
        <taxon>Annelida</taxon>
        <taxon>Clitellata</taxon>
        <taxon>Hirudinea</taxon>
        <taxon>Rhynchobdellida</taxon>
        <taxon>Glossiphoniidae</taxon>
        <taxon>Helobdella</taxon>
    </lineage>
</organism>
<dbReference type="HOGENOM" id="CLU_889285_0_0_1"/>
<keyword evidence="3" id="KW-1185">Reference proteome</keyword>
<dbReference type="SUPFAM" id="SSF56219">
    <property type="entry name" value="DNase I-like"/>
    <property type="match status" value="1"/>
</dbReference>
<evidence type="ECO:0000313" key="3">
    <source>
        <dbReference type="Proteomes" id="UP000015101"/>
    </source>
</evidence>
<dbReference type="EnsemblMetazoa" id="HelroT173147">
    <property type="protein sequence ID" value="HelroP173147"/>
    <property type="gene ID" value="HelroG173147"/>
</dbReference>
<dbReference type="EMBL" id="AMQM01004459">
    <property type="status" value="NOT_ANNOTATED_CDS"/>
    <property type="molecule type" value="Genomic_DNA"/>
</dbReference>
<reference evidence="3" key="1">
    <citation type="submission" date="2012-12" db="EMBL/GenBank/DDBJ databases">
        <authorList>
            <person name="Hellsten U."/>
            <person name="Grimwood J."/>
            <person name="Chapman J.A."/>
            <person name="Shapiro H."/>
            <person name="Aerts A."/>
            <person name="Otillar R.P."/>
            <person name="Terry A.Y."/>
            <person name="Boore J.L."/>
            <person name="Simakov O."/>
            <person name="Marletaz F."/>
            <person name="Cho S.-J."/>
            <person name="Edsinger-Gonzales E."/>
            <person name="Havlak P."/>
            <person name="Kuo D.-H."/>
            <person name="Larsson T."/>
            <person name="Lv J."/>
            <person name="Arendt D."/>
            <person name="Savage R."/>
            <person name="Osoegawa K."/>
            <person name="de Jong P."/>
            <person name="Lindberg D.R."/>
            <person name="Seaver E.C."/>
            <person name="Weisblat D.A."/>
            <person name="Putnam N.H."/>
            <person name="Grigoriev I.V."/>
            <person name="Rokhsar D.S."/>
        </authorList>
    </citation>
    <scope>NUCLEOTIDE SEQUENCE</scope>
</reference>
<name>T1F6G3_HELRO</name>
<gene>
    <name evidence="2" type="primary">20204412</name>
    <name evidence="1" type="ORF">HELRODRAFT_173147</name>
</gene>
<dbReference type="OrthoDB" id="498125at2759"/>
<dbReference type="RefSeq" id="XP_009018007.1">
    <property type="nucleotide sequence ID" value="XM_009019759.1"/>
</dbReference>
<dbReference type="KEGG" id="hro:HELRODRAFT_173147"/>